<dbReference type="InterPro" id="IPR038635">
    <property type="entry name" value="CCR4-NOT_su2/3/5_C_sf"/>
</dbReference>
<dbReference type="AlphaFoldDB" id="A0AA86P5D6"/>
<dbReference type="Gene3D" id="2.30.30.1020">
    <property type="entry name" value="CCR4-NOT complex subunit 2/3/5, C-terminal domain"/>
    <property type="match status" value="1"/>
</dbReference>
<reference evidence="1" key="1">
    <citation type="submission" date="2023-06" db="EMBL/GenBank/DDBJ databases">
        <authorList>
            <person name="Kurt Z."/>
        </authorList>
    </citation>
    <scope>NUCLEOTIDE SEQUENCE</scope>
</reference>
<evidence type="ECO:0000313" key="1">
    <source>
        <dbReference type="EMBL" id="CAI9930739.1"/>
    </source>
</evidence>
<organism evidence="1">
    <name type="scientific">Hexamita inflata</name>
    <dbReference type="NCBI Taxonomy" id="28002"/>
    <lineage>
        <taxon>Eukaryota</taxon>
        <taxon>Metamonada</taxon>
        <taxon>Diplomonadida</taxon>
        <taxon>Hexamitidae</taxon>
        <taxon>Hexamitinae</taxon>
        <taxon>Hexamita</taxon>
    </lineage>
</organism>
<keyword evidence="3" id="KW-1185">Reference proteome</keyword>
<accession>A0AA86P5D6</accession>
<reference evidence="2 3" key="2">
    <citation type="submission" date="2024-07" db="EMBL/GenBank/DDBJ databases">
        <authorList>
            <person name="Akdeniz Z."/>
        </authorList>
    </citation>
    <scope>NUCLEOTIDE SEQUENCE [LARGE SCALE GENOMIC DNA]</scope>
</reference>
<sequence>MMMNHYSCAWFDAIKQQNDQDLVQIVHGYDSSLIGINSNATLESFKTLWYPQTLQPQFCLPNAFSQINTNKYPISELSDNLENVVDQTLFFVMNYSNDELTRAAGERELIRRGWQLNAQNIWQNTDKKIQCLDGEIVNL</sequence>
<proteinExistence type="predicted"/>
<dbReference type="EMBL" id="CAXDID020000005">
    <property type="protein sequence ID" value="CAL5974768.1"/>
    <property type="molecule type" value="Genomic_DNA"/>
</dbReference>
<gene>
    <name evidence="1" type="ORF">HINF_LOCUS18384</name>
    <name evidence="2" type="ORF">HINF_LOCUS3018</name>
</gene>
<evidence type="ECO:0000313" key="3">
    <source>
        <dbReference type="Proteomes" id="UP001642409"/>
    </source>
</evidence>
<protein>
    <submittedName>
        <fullName evidence="1">C-terminal</fullName>
    </submittedName>
    <submittedName>
        <fullName evidence="2">NOT2/NOT3/NOT5</fullName>
    </submittedName>
</protein>
<dbReference type="EMBL" id="CATOUU010000464">
    <property type="protein sequence ID" value="CAI9930739.1"/>
    <property type="molecule type" value="Genomic_DNA"/>
</dbReference>
<dbReference type="Proteomes" id="UP001642409">
    <property type="component" value="Unassembled WGS sequence"/>
</dbReference>
<comment type="caution">
    <text evidence="1">The sequence shown here is derived from an EMBL/GenBank/DDBJ whole genome shotgun (WGS) entry which is preliminary data.</text>
</comment>
<evidence type="ECO:0000313" key="2">
    <source>
        <dbReference type="EMBL" id="CAL5974768.1"/>
    </source>
</evidence>
<name>A0AA86P5D6_9EUKA</name>